<feature type="domain" description="N-acetyltransferase" evidence="2">
    <location>
        <begin position="4"/>
        <end position="179"/>
    </location>
</feature>
<dbReference type="PROSITE" id="PS51186">
    <property type="entry name" value="GNAT"/>
    <property type="match status" value="1"/>
</dbReference>
<dbReference type="InterPro" id="IPR000182">
    <property type="entry name" value="GNAT_dom"/>
</dbReference>
<keyword evidence="1" id="KW-0046">Antibiotic resistance</keyword>
<reference evidence="3 4" key="1">
    <citation type="submission" date="2020-08" db="EMBL/GenBank/DDBJ databases">
        <title>Sequencing the genomes of 1000 actinobacteria strains.</title>
        <authorList>
            <person name="Klenk H.-P."/>
        </authorList>
    </citation>
    <scope>NUCLEOTIDE SEQUENCE [LARGE SCALE GENOMIC DNA]</scope>
    <source>
        <strain evidence="3 4">DSM 28967</strain>
    </source>
</reference>
<keyword evidence="4" id="KW-1185">Reference proteome</keyword>
<dbReference type="AlphaFoldDB" id="A0A7W9MWD1"/>
<dbReference type="InterPro" id="IPR016181">
    <property type="entry name" value="Acyl_CoA_acyltransferase"/>
</dbReference>
<dbReference type="EC" id="2.3.1.82" evidence="3"/>
<dbReference type="PANTHER" id="PTHR31438:SF1">
    <property type="entry name" value="LYSINE N-ACYLTRANSFERASE C17G9.06C-RELATED"/>
    <property type="match status" value="1"/>
</dbReference>
<evidence type="ECO:0000313" key="3">
    <source>
        <dbReference type="EMBL" id="MBB5838140.1"/>
    </source>
</evidence>
<evidence type="ECO:0000313" key="4">
    <source>
        <dbReference type="Proteomes" id="UP000549971"/>
    </source>
</evidence>
<dbReference type="Pfam" id="PF13523">
    <property type="entry name" value="Acetyltransf_8"/>
    <property type="match status" value="1"/>
</dbReference>
<dbReference type="RefSeq" id="WP_184798713.1">
    <property type="nucleotide sequence ID" value="NZ_JACHMY010000001.1"/>
</dbReference>
<proteinExistence type="predicted"/>
<dbReference type="EMBL" id="JACHMY010000001">
    <property type="protein sequence ID" value="MBB5838140.1"/>
    <property type="molecule type" value="Genomic_DNA"/>
</dbReference>
<dbReference type="PANTHER" id="PTHR31438">
    <property type="entry name" value="LYSINE N-ACYLTRANSFERASE C17G9.06C-RELATED"/>
    <property type="match status" value="1"/>
</dbReference>
<gene>
    <name evidence="3" type="ORF">HDA39_004874</name>
</gene>
<dbReference type="SUPFAM" id="SSF55729">
    <property type="entry name" value="Acyl-CoA N-acyltransferases (Nat)"/>
    <property type="match status" value="1"/>
</dbReference>
<dbReference type="GO" id="GO:0047663">
    <property type="term" value="F:aminoglycoside 6'-N-acetyltransferase activity"/>
    <property type="evidence" value="ECO:0007669"/>
    <property type="project" value="UniProtKB-EC"/>
</dbReference>
<sequence>MNAVTFRRVTRADFPLLAEWLAHPHVARWWNHETSPEAVERDFGAAVDGTEPSEDFLLLVDGVRAGLIQRSRLADYPEELEAFAELTEVPDGTVIVDYFIGAEQQTGHGLGTAMIAALIERTWTDLPGTPAVLVAVVAANRNSWRALERAGLRRVAEGAMEPDNPVDDPLHFVYRVDRP</sequence>
<organism evidence="3 4">
    <name type="scientific">Kribbella italica</name>
    <dbReference type="NCBI Taxonomy" id="1540520"/>
    <lineage>
        <taxon>Bacteria</taxon>
        <taxon>Bacillati</taxon>
        <taxon>Actinomycetota</taxon>
        <taxon>Actinomycetes</taxon>
        <taxon>Propionibacteriales</taxon>
        <taxon>Kribbellaceae</taxon>
        <taxon>Kribbella</taxon>
    </lineage>
</organism>
<dbReference type="GO" id="GO:0046677">
    <property type="term" value="P:response to antibiotic"/>
    <property type="evidence" value="ECO:0007669"/>
    <property type="project" value="UniProtKB-KW"/>
</dbReference>
<evidence type="ECO:0000259" key="2">
    <source>
        <dbReference type="PROSITE" id="PS51186"/>
    </source>
</evidence>
<comment type="caution">
    <text evidence="3">The sequence shown here is derived from an EMBL/GenBank/DDBJ whole genome shotgun (WGS) entry which is preliminary data.</text>
</comment>
<dbReference type="Proteomes" id="UP000549971">
    <property type="component" value="Unassembled WGS sequence"/>
</dbReference>
<keyword evidence="3" id="KW-0012">Acyltransferase</keyword>
<evidence type="ECO:0000256" key="1">
    <source>
        <dbReference type="ARBA" id="ARBA00023251"/>
    </source>
</evidence>
<protein>
    <submittedName>
        <fullName evidence="3">Aminoglycoside 6'-N-acetyltransferase</fullName>
        <ecNumber evidence="3">2.3.1.82</ecNumber>
    </submittedName>
</protein>
<accession>A0A7W9MWD1</accession>
<name>A0A7W9MWD1_9ACTN</name>
<keyword evidence="3" id="KW-0808">Transferase</keyword>
<dbReference type="Gene3D" id="3.40.630.30">
    <property type="match status" value="1"/>
</dbReference>